<feature type="transmembrane region" description="Helical" evidence="5">
    <location>
        <begin position="141"/>
        <end position="158"/>
    </location>
</feature>
<dbReference type="RefSeq" id="WP_231821264.1">
    <property type="nucleotide sequence ID" value="NZ_CP082781.1"/>
</dbReference>
<keyword evidence="8" id="KW-1185">Reference proteome</keyword>
<evidence type="ECO:0000256" key="1">
    <source>
        <dbReference type="ARBA" id="ARBA00004141"/>
    </source>
</evidence>
<protein>
    <submittedName>
        <fullName evidence="7">O-antigen ligase family protein</fullName>
    </submittedName>
</protein>
<organism evidence="7 8">
    <name type="scientific">Microbacterium resistens</name>
    <dbReference type="NCBI Taxonomy" id="156977"/>
    <lineage>
        <taxon>Bacteria</taxon>
        <taxon>Bacillati</taxon>
        <taxon>Actinomycetota</taxon>
        <taxon>Actinomycetes</taxon>
        <taxon>Micrococcales</taxon>
        <taxon>Microbacteriaceae</taxon>
        <taxon>Microbacterium</taxon>
    </lineage>
</organism>
<sequence>MAQHSRIPVAPPPTAPVRESTGNIVLRGYVVLLLFAVLAHTAVFNLLGEPGALVVLVVLFGGVLAIGVPFVVRRRPVAFPWRRLPWTALGYVAFGLISVLWSRWPGATVLTGALQAAITVTALFIGFAMSWQEIVRALSSALKWILGLSLVVEAWIGLRGSPLLPNFADLPDGKIDPHWYWVRGNLFDGGRVQGIVGNSNSLAILCLLALIVFGVLFAARVRRRGALVVWSAIAVFLLVRASSATTYACAAAVVVVLVTALLMRRAHRPRQRTPLYLVFGATAVLAAAVLWFAHDALFRLLGRSSDLTGRLEIWERVLERAGERPVAGNGFSSPWVPWDPAFDGWIRDHGITVFHAHQMWLDVLLQLGVIGLVLMAVTYGALVWRAWFFAVDRPRWDLDARRPYSALALLPTLTVAMLLVQGLAESGPIMLWGWMLVVLFSFKIKSVPLIGRGLSERDRTVEWGARERRATTPGTGRTP</sequence>
<dbReference type="InterPro" id="IPR051533">
    <property type="entry name" value="WaaL-like"/>
</dbReference>
<keyword evidence="4 5" id="KW-0472">Membrane</keyword>
<feature type="domain" description="O-antigen ligase-related" evidence="6">
    <location>
        <begin position="251"/>
        <end position="375"/>
    </location>
</feature>
<keyword evidence="3 5" id="KW-1133">Transmembrane helix</keyword>
<feature type="transmembrane region" description="Helical" evidence="5">
    <location>
        <begin position="275"/>
        <end position="293"/>
    </location>
</feature>
<keyword evidence="2 5" id="KW-0812">Transmembrane</keyword>
<feature type="transmembrane region" description="Helical" evidence="5">
    <location>
        <begin position="245"/>
        <end position="263"/>
    </location>
</feature>
<evidence type="ECO:0000313" key="7">
    <source>
        <dbReference type="EMBL" id="UGS28070.1"/>
    </source>
</evidence>
<feature type="transmembrane region" description="Helical" evidence="5">
    <location>
        <begin position="404"/>
        <end position="423"/>
    </location>
</feature>
<feature type="transmembrane region" description="Helical" evidence="5">
    <location>
        <begin position="224"/>
        <end position="239"/>
    </location>
</feature>
<feature type="transmembrane region" description="Helical" evidence="5">
    <location>
        <begin position="429"/>
        <end position="450"/>
    </location>
</feature>
<reference evidence="7 8" key="1">
    <citation type="submission" date="2023-01" db="EMBL/GenBank/DDBJ databases">
        <title>Characterization of estradiol degrading bacteria Microbacterium sp. MZT7 and reveal degrading genes through genome analysis.</title>
        <authorList>
            <person name="Hao P."/>
            <person name="Gao Y."/>
        </authorList>
    </citation>
    <scope>NUCLEOTIDE SEQUENCE [LARGE SCALE GENOMIC DNA]</scope>
    <source>
        <strain evidence="7 8">MZT7</strain>
    </source>
</reference>
<evidence type="ECO:0000256" key="3">
    <source>
        <dbReference type="ARBA" id="ARBA00022989"/>
    </source>
</evidence>
<keyword evidence="7" id="KW-0436">Ligase</keyword>
<dbReference type="Pfam" id="PF04932">
    <property type="entry name" value="Wzy_C"/>
    <property type="match status" value="1"/>
</dbReference>
<evidence type="ECO:0000313" key="8">
    <source>
        <dbReference type="Proteomes" id="UP001199642"/>
    </source>
</evidence>
<dbReference type="EMBL" id="CP082781">
    <property type="protein sequence ID" value="UGS28070.1"/>
    <property type="molecule type" value="Genomic_DNA"/>
</dbReference>
<dbReference type="PANTHER" id="PTHR37422">
    <property type="entry name" value="TEICHURONIC ACID BIOSYNTHESIS PROTEIN TUAE"/>
    <property type="match status" value="1"/>
</dbReference>
<dbReference type="Proteomes" id="UP001199642">
    <property type="component" value="Chromosome"/>
</dbReference>
<name>A0ABY3RYD1_9MICO</name>
<dbReference type="GO" id="GO:0016874">
    <property type="term" value="F:ligase activity"/>
    <property type="evidence" value="ECO:0007669"/>
    <property type="project" value="UniProtKB-KW"/>
</dbReference>
<gene>
    <name evidence="7" type="ORF">K8F61_07895</name>
</gene>
<comment type="subcellular location">
    <subcellularLocation>
        <location evidence="1">Membrane</location>
        <topology evidence="1">Multi-pass membrane protein</topology>
    </subcellularLocation>
</comment>
<feature type="transmembrane region" description="Helical" evidence="5">
    <location>
        <begin position="363"/>
        <end position="384"/>
    </location>
</feature>
<evidence type="ECO:0000256" key="2">
    <source>
        <dbReference type="ARBA" id="ARBA00022692"/>
    </source>
</evidence>
<feature type="transmembrane region" description="Helical" evidence="5">
    <location>
        <begin position="84"/>
        <end position="101"/>
    </location>
</feature>
<feature type="transmembrane region" description="Helical" evidence="5">
    <location>
        <begin position="53"/>
        <end position="72"/>
    </location>
</feature>
<evidence type="ECO:0000259" key="6">
    <source>
        <dbReference type="Pfam" id="PF04932"/>
    </source>
</evidence>
<dbReference type="InterPro" id="IPR007016">
    <property type="entry name" value="O-antigen_ligase-rel_domated"/>
</dbReference>
<dbReference type="PANTHER" id="PTHR37422:SF13">
    <property type="entry name" value="LIPOPOLYSACCHARIDE BIOSYNTHESIS PROTEIN PA4999-RELATED"/>
    <property type="match status" value="1"/>
</dbReference>
<proteinExistence type="predicted"/>
<feature type="transmembrane region" description="Helical" evidence="5">
    <location>
        <begin position="201"/>
        <end position="219"/>
    </location>
</feature>
<evidence type="ECO:0000256" key="4">
    <source>
        <dbReference type="ARBA" id="ARBA00023136"/>
    </source>
</evidence>
<accession>A0ABY3RYD1</accession>
<feature type="transmembrane region" description="Helical" evidence="5">
    <location>
        <begin position="28"/>
        <end position="47"/>
    </location>
</feature>
<evidence type="ECO:0000256" key="5">
    <source>
        <dbReference type="SAM" id="Phobius"/>
    </source>
</evidence>
<feature type="transmembrane region" description="Helical" evidence="5">
    <location>
        <begin position="107"/>
        <end position="129"/>
    </location>
</feature>